<name>A0A0E2M4R2_PORGN</name>
<dbReference type="PATRIC" id="fig|1227271.3.peg.1247"/>
<evidence type="ECO:0000256" key="1">
    <source>
        <dbReference type="SAM" id="MobiDB-lite"/>
    </source>
</evidence>
<dbReference type="HOGENOM" id="CLU_1766325_0_0_10"/>
<organism evidence="2 3">
    <name type="scientific">Porphyromonas gingivalis F0570</name>
    <dbReference type="NCBI Taxonomy" id="1227271"/>
    <lineage>
        <taxon>Bacteria</taxon>
        <taxon>Pseudomonadati</taxon>
        <taxon>Bacteroidota</taxon>
        <taxon>Bacteroidia</taxon>
        <taxon>Bacteroidales</taxon>
        <taxon>Porphyromonadaceae</taxon>
        <taxon>Porphyromonas</taxon>
    </lineage>
</organism>
<accession>A0A0E2M4R2</accession>
<dbReference type="AlphaFoldDB" id="A0A0E2M4R2"/>
<evidence type="ECO:0000313" key="3">
    <source>
        <dbReference type="Proteomes" id="UP000016630"/>
    </source>
</evidence>
<reference evidence="2 3" key="1">
    <citation type="submission" date="2013-06" db="EMBL/GenBank/DDBJ databases">
        <authorList>
            <person name="Weinstock G."/>
            <person name="Sodergren E."/>
            <person name="Lobos E.A."/>
            <person name="Fulton L."/>
            <person name="Fulton R."/>
            <person name="Courtney L."/>
            <person name="Fronick C."/>
            <person name="O'Laughlin M."/>
            <person name="Godfrey J."/>
            <person name="Wilson R.M."/>
            <person name="Miner T."/>
            <person name="Farmer C."/>
            <person name="Delehaunty K."/>
            <person name="Cordes M."/>
            <person name="Minx P."/>
            <person name="Tomlinson C."/>
            <person name="Chen J."/>
            <person name="Wollam A."/>
            <person name="Pepin K.H."/>
            <person name="Bhonagiri V."/>
            <person name="Zhang X."/>
            <person name="Warren W."/>
            <person name="Mitreva M."/>
            <person name="Mardis E.R."/>
            <person name="Wilson R.K."/>
        </authorList>
    </citation>
    <scope>NUCLEOTIDE SEQUENCE [LARGE SCALE GENOMIC DNA]</scope>
    <source>
        <strain evidence="2 3">F0570</strain>
    </source>
</reference>
<feature type="region of interest" description="Disordered" evidence="1">
    <location>
        <begin position="117"/>
        <end position="147"/>
    </location>
</feature>
<gene>
    <name evidence="2" type="ORF">HMPREF1555_01421</name>
</gene>
<proteinExistence type="predicted"/>
<evidence type="ECO:0000313" key="2">
    <source>
        <dbReference type="EMBL" id="ERJ65427.1"/>
    </source>
</evidence>
<comment type="caution">
    <text evidence="2">The sequence shown here is derived from an EMBL/GenBank/DDBJ whole genome shotgun (WGS) entry which is preliminary data.</text>
</comment>
<sequence>MVVVVNDHIDAGKAYHLVQLIATLIDDAIAGHKNAHLVASLLNGLRQFARNDRYVRFRQVGENFLGYVKNFFGIHSFTVIYVSCKGTKKTHRQDKEEVRKALLDKYKKTKYLKNRTAKAAINKLPKPDLNGGDQSANRETNHSRMST</sequence>
<protein>
    <submittedName>
        <fullName evidence="2">Uncharacterized protein</fullName>
    </submittedName>
</protein>
<dbReference type="Proteomes" id="UP000016630">
    <property type="component" value="Unassembled WGS sequence"/>
</dbReference>
<feature type="compositionally biased region" description="Polar residues" evidence="1">
    <location>
        <begin position="132"/>
        <end position="147"/>
    </location>
</feature>
<dbReference type="EMBL" id="AWUW01000103">
    <property type="protein sequence ID" value="ERJ65427.1"/>
    <property type="molecule type" value="Genomic_DNA"/>
</dbReference>